<feature type="region of interest" description="Disordered" evidence="11">
    <location>
        <begin position="1"/>
        <end position="58"/>
    </location>
</feature>
<dbReference type="EMBL" id="CP014502">
    <property type="protein sequence ID" value="ANB14146.1"/>
    <property type="molecule type" value="Genomic_DNA"/>
</dbReference>
<dbReference type="GO" id="GO:0016925">
    <property type="term" value="P:protein sumoylation"/>
    <property type="evidence" value="ECO:0007669"/>
    <property type="project" value="UniProtKB-UniPathway"/>
</dbReference>
<evidence type="ECO:0000256" key="1">
    <source>
        <dbReference type="ARBA" id="ARBA00004123"/>
    </source>
</evidence>
<dbReference type="Pfam" id="PF11789">
    <property type="entry name" value="zf-Nse"/>
    <property type="match status" value="1"/>
</dbReference>
<dbReference type="GO" id="GO:0004842">
    <property type="term" value="F:ubiquitin-protein transferase activity"/>
    <property type="evidence" value="ECO:0007669"/>
    <property type="project" value="InterPro"/>
</dbReference>
<accession>A0A167EJA3</accession>
<dbReference type="GO" id="GO:0005634">
    <property type="term" value="C:nucleus"/>
    <property type="evidence" value="ECO:0007669"/>
    <property type="project" value="UniProtKB-SubCell"/>
</dbReference>
<dbReference type="AlphaFoldDB" id="A0A167EJA3"/>
<feature type="domain" description="SP-RING-type" evidence="12">
    <location>
        <begin position="252"/>
        <end position="345"/>
    </location>
</feature>
<dbReference type="PROSITE" id="PS51044">
    <property type="entry name" value="ZF_SP_RING"/>
    <property type="match status" value="1"/>
</dbReference>
<keyword evidence="8" id="KW-0862">Zinc</keyword>
<dbReference type="InterPro" id="IPR013083">
    <property type="entry name" value="Znf_RING/FYVE/PHD"/>
</dbReference>
<dbReference type="GO" id="GO:0016567">
    <property type="term" value="P:protein ubiquitination"/>
    <property type="evidence" value="ECO:0007669"/>
    <property type="project" value="InterPro"/>
</dbReference>
<dbReference type="GO" id="GO:0030915">
    <property type="term" value="C:Smc5-Smc6 complex"/>
    <property type="evidence" value="ECO:0007669"/>
    <property type="project" value="InterPro"/>
</dbReference>
<gene>
    <name evidence="13" type="ORF">AWJ20_5104</name>
</gene>
<keyword evidence="4" id="KW-0808">Transferase</keyword>
<evidence type="ECO:0000313" key="13">
    <source>
        <dbReference type="EMBL" id="ANB14146.1"/>
    </source>
</evidence>
<comment type="similarity">
    <text evidence="3">Belongs to the NSE2 family.</text>
</comment>
<dbReference type="SMART" id="SM00504">
    <property type="entry name" value="Ubox"/>
    <property type="match status" value="1"/>
</dbReference>
<name>A0A167EJA3_9ASCO</name>
<evidence type="ECO:0000259" key="12">
    <source>
        <dbReference type="PROSITE" id="PS51044"/>
    </source>
</evidence>
<organism evidence="13 14">
    <name type="scientific">Sugiyamaella lignohabitans</name>
    <dbReference type="NCBI Taxonomy" id="796027"/>
    <lineage>
        <taxon>Eukaryota</taxon>
        <taxon>Fungi</taxon>
        <taxon>Dikarya</taxon>
        <taxon>Ascomycota</taxon>
        <taxon>Saccharomycotina</taxon>
        <taxon>Dipodascomycetes</taxon>
        <taxon>Dipodascales</taxon>
        <taxon>Trichomonascaceae</taxon>
        <taxon>Sugiyamaella</taxon>
    </lineage>
</organism>
<feature type="compositionally biased region" description="Acidic residues" evidence="11">
    <location>
        <begin position="45"/>
        <end position="57"/>
    </location>
</feature>
<evidence type="ECO:0000256" key="9">
    <source>
        <dbReference type="ARBA" id="ARBA00023242"/>
    </source>
</evidence>
<evidence type="ECO:0000256" key="10">
    <source>
        <dbReference type="PROSITE-ProRule" id="PRU00452"/>
    </source>
</evidence>
<evidence type="ECO:0000256" key="6">
    <source>
        <dbReference type="ARBA" id="ARBA00022771"/>
    </source>
</evidence>
<keyword evidence="5" id="KW-0479">Metal-binding</keyword>
<evidence type="ECO:0000313" key="14">
    <source>
        <dbReference type="Proteomes" id="UP000189580"/>
    </source>
</evidence>
<feature type="compositionally biased region" description="Acidic residues" evidence="11">
    <location>
        <begin position="13"/>
        <end position="37"/>
    </location>
</feature>
<dbReference type="PANTHER" id="PTHR21330">
    <property type="entry name" value="E3 SUMO-PROTEIN LIGASE NSE2"/>
    <property type="match status" value="1"/>
</dbReference>
<dbReference type="UniPathway" id="UPA00886"/>
<keyword evidence="9" id="KW-0539">Nucleus</keyword>
<dbReference type="GO" id="GO:0008270">
    <property type="term" value="F:zinc ion binding"/>
    <property type="evidence" value="ECO:0007669"/>
    <property type="project" value="UniProtKB-KW"/>
</dbReference>
<keyword evidence="14" id="KW-1185">Reference proteome</keyword>
<dbReference type="Gene3D" id="3.30.40.10">
    <property type="entry name" value="Zinc/RING finger domain, C3HC4 (zinc finger)"/>
    <property type="match status" value="1"/>
</dbReference>
<comment type="subcellular location">
    <subcellularLocation>
        <location evidence="1">Nucleus</location>
    </subcellularLocation>
</comment>
<evidence type="ECO:0000256" key="11">
    <source>
        <dbReference type="SAM" id="MobiDB-lite"/>
    </source>
</evidence>
<dbReference type="Proteomes" id="UP000189580">
    <property type="component" value="Chromosome d"/>
</dbReference>
<proteinExistence type="inferred from homology"/>
<evidence type="ECO:0000256" key="2">
    <source>
        <dbReference type="ARBA" id="ARBA00004718"/>
    </source>
</evidence>
<dbReference type="GeneID" id="30037310"/>
<evidence type="ECO:0000256" key="5">
    <source>
        <dbReference type="ARBA" id="ARBA00022723"/>
    </source>
</evidence>
<dbReference type="RefSeq" id="XP_018736623.1">
    <property type="nucleotide sequence ID" value="XM_018882225.1"/>
</dbReference>
<dbReference type="GO" id="GO:0000724">
    <property type="term" value="P:double-strand break repair via homologous recombination"/>
    <property type="evidence" value="ECO:0007669"/>
    <property type="project" value="InterPro"/>
</dbReference>
<sequence length="355" mass="41067">MPRRKRSRVVVEREEEEEEEEYNEPEEEEEEENEEEYNSQRGNEEPEEEEEEEEPEEGSVLLYPREFGDKYHRYAVPQVLLSSITKTQNKLEESAKILEEIRVLYTEDEAGDDAVMGEVFSADKQKEETYGTLVNTVDQAFKLTLTAAEKSQFIKRSVDDGYNYIRTHRLPDSVVLGIHNVDELSQARPLDEVLETNYKERIDTFKSLPQSKQFEPPYLLGPYKKFRTAIFDVSHDASEEMPSIQTFYDDNDEDDLVEARAVISFKCPLTKQYFEDPVTSSVCNHSFSRVAIMEVLSEQTAATGAQTIKCPVSACQHFFGTHNLRPNPQLAQRANVRKQRELKESQRRDIAIEAL</sequence>
<dbReference type="GO" id="GO:0061665">
    <property type="term" value="F:SUMO ligase activity"/>
    <property type="evidence" value="ECO:0007669"/>
    <property type="project" value="TreeGrafter"/>
</dbReference>
<evidence type="ECO:0000256" key="8">
    <source>
        <dbReference type="ARBA" id="ARBA00022833"/>
    </source>
</evidence>
<evidence type="ECO:0000256" key="4">
    <source>
        <dbReference type="ARBA" id="ARBA00022679"/>
    </source>
</evidence>
<reference evidence="13 14" key="1">
    <citation type="submission" date="2016-02" db="EMBL/GenBank/DDBJ databases">
        <title>Complete genome sequence and transcriptome regulation of the pentose utilising yeast Sugiyamaella lignohabitans.</title>
        <authorList>
            <person name="Bellasio M."/>
            <person name="Peymann A."/>
            <person name="Valli M."/>
            <person name="Sipitzky M."/>
            <person name="Graf A."/>
            <person name="Sauer M."/>
            <person name="Marx H."/>
            <person name="Mattanovich D."/>
        </authorList>
    </citation>
    <scope>NUCLEOTIDE SEQUENCE [LARGE SCALE GENOMIC DNA]</scope>
    <source>
        <strain evidence="13 14">CBS 10342</strain>
    </source>
</reference>
<keyword evidence="6 10" id="KW-0863">Zinc-finger</keyword>
<dbReference type="InterPro" id="IPR003613">
    <property type="entry name" value="Ubox_domain"/>
</dbReference>
<comment type="pathway">
    <text evidence="2">Protein modification; protein sumoylation.</text>
</comment>
<evidence type="ECO:0000256" key="3">
    <source>
        <dbReference type="ARBA" id="ARBA00008212"/>
    </source>
</evidence>
<dbReference type="SUPFAM" id="SSF57850">
    <property type="entry name" value="RING/U-box"/>
    <property type="match status" value="1"/>
</dbReference>
<dbReference type="OrthoDB" id="756301at2759"/>
<keyword evidence="7" id="KW-0833">Ubl conjugation pathway</keyword>
<dbReference type="CDD" id="cd16651">
    <property type="entry name" value="SPL-RING_NSE2"/>
    <property type="match status" value="1"/>
</dbReference>
<dbReference type="KEGG" id="slb:AWJ20_5104"/>
<dbReference type="InterPro" id="IPR004181">
    <property type="entry name" value="Znf_MIZ"/>
</dbReference>
<protein>
    <recommendedName>
        <fullName evidence="12">SP-RING-type domain-containing protein</fullName>
    </recommendedName>
</protein>
<evidence type="ECO:0000256" key="7">
    <source>
        <dbReference type="ARBA" id="ARBA00022786"/>
    </source>
</evidence>
<dbReference type="InterPro" id="IPR026846">
    <property type="entry name" value="Nse2(Mms21)"/>
</dbReference>
<dbReference type="PANTHER" id="PTHR21330:SF1">
    <property type="entry name" value="E3 SUMO-PROTEIN LIGASE NSE2"/>
    <property type="match status" value="1"/>
</dbReference>